<proteinExistence type="predicted"/>
<dbReference type="AlphaFoldDB" id="A0A8E0WM22"/>
<dbReference type="EMBL" id="JFKF01000081">
    <property type="protein sequence ID" value="KDO02999.1"/>
    <property type="molecule type" value="Genomic_DNA"/>
</dbReference>
<organism evidence="1 2">
    <name type="scientific">Rickettsia tamurae subsp. buchneri</name>
    <dbReference type="NCBI Taxonomy" id="1462938"/>
    <lineage>
        <taxon>Bacteria</taxon>
        <taxon>Pseudomonadati</taxon>
        <taxon>Pseudomonadota</taxon>
        <taxon>Alphaproteobacteria</taxon>
        <taxon>Rickettsiales</taxon>
        <taxon>Rickettsiaceae</taxon>
        <taxon>Rickettsieae</taxon>
        <taxon>Rickettsia</taxon>
        <taxon>spotted fever group</taxon>
    </lineage>
</organism>
<evidence type="ECO:0000313" key="2">
    <source>
        <dbReference type="Proteomes" id="UP000027161"/>
    </source>
</evidence>
<reference evidence="1 2" key="1">
    <citation type="submission" date="2014-02" db="EMBL/GenBank/DDBJ databases">
        <title>Draft genome sequence of Rickettsia buchneri sp. nov. ISO7T.</title>
        <authorList>
            <person name="Felsheim R.F."/>
            <person name="Kurtti T.J."/>
            <person name="Munderloh U.G."/>
        </authorList>
    </citation>
    <scope>NUCLEOTIDE SEQUENCE [LARGE SCALE GENOMIC DNA]</scope>
    <source>
        <strain evidence="1 2">ISO7</strain>
    </source>
</reference>
<dbReference type="Proteomes" id="UP000027161">
    <property type="component" value="Unassembled WGS sequence"/>
</dbReference>
<name>A0A8E0WM22_9RICK</name>
<accession>A0A8E0WM22</accession>
<keyword evidence="2" id="KW-1185">Reference proteome</keyword>
<comment type="caution">
    <text evidence="1">The sequence shown here is derived from an EMBL/GenBank/DDBJ whole genome shotgun (WGS) entry which is preliminary data.</text>
</comment>
<evidence type="ECO:0000313" key="1">
    <source>
        <dbReference type="EMBL" id="KDO02999.1"/>
    </source>
</evidence>
<gene>
    <name evidence="1" type="ORF">REISMN_04075</name>
</gene>
<protein>
    <submittedName>
        <fullName evidence="1">Uncharacterized protein</fullName>
    </submittedName>
</protein>
<sequence>MFTISPAVSELEQQHREMVCQFMVHDSGIGLSKEIRQHLHEKIDKFDVAMQYHGPWIRIKFCKTSNW</sequence>